<dbReference type="GO" id="GO:0031117">
    <property type="term" value="P:positive regulation of microtubule depolymerization"/>
    <property type="evidence" value="ECO:0007669"/>
    <property type="project" value="UniProtKB-UniRule"/>
</dbReference>
<dbReference type="SMART" id="SM00745">
    <property type="entry name" value="MIT"/>
    <property type="match status" value="1"/>
</dbReference>
<feature type="compositionally biased region" description="Basic residues" evidence="10">
    <location>
        <begin position="1"/>
        <end position="12"/>
    </location>
</feature>
<comment type="catalytic activity">
    <reaction evidence="8 9">
        <text>n ATP + n H2O + a microtubule = n ADP + n phosphate + (n+1) alpha/beta tubulin heterodimers.</text>
        <dbReference type="EC" id="5.6.1.1"/>
    </reaction>
</comment>
<keyword evidence="4 9" id="KW-0067">ATP-binding</keyword>
<comment type="subcellular location">
    <subcellularLocation>
        <location evidence="9">Membrane</location>
        <topology evidence="9">Peripheral membrane protein</topology>
    </subcellularLocation>
    <subcellularLocation>
        <location evidence="9">Cytoplasm</location>
        <location evidence="9">Cytoskeleton</location>
        <location evidence="9">Microtubule organizing center</location>
        <location evidence="9">Centrosome</location>
    </subcellularLocation>
    <subcellularLocation>
        <location evidence="9">Cytoplasm</location>
        <location evidence="9">Cytoskeleton</location>
    </subcellularLocation>
    <text evidence="9">Forms an intramembrane hairpin-like structure in the membrane.</text>
</comment>
<dbReference type="GO" id="GO:0008017">
    <property type="term" value="F:microtubule binding"/>
    <property type="evidence" value="ECO:0007669"/>
    <property type="project" value="UniProtKB-UniRule"/>
</dbReference>
<keyword evidence="7 9" id="KW-0413">Isomerase</keyword>
<evidence type="ECO:0000256" key="6">
    <source>
        <dbReference type="ARBA" id="ARBA00023212"/>
    </source>
</evidence>
<evidence type="ECO:0000256" key="7">
    <source>
        <dbReference type="ARBA" id="ARBA00023235"/>
    </source>
</evidence>
<keyword evidence="6 9" id="KW-0206">Cytoskeleton</keyword>
<dbReference type="OrthoDB" id="10251136at2759"/>
<dbReference type="GO" id="GO:0005737">
    <property type="term" value="C:cytoplasm"/>
    <property type="evidence" value="ECO:0007669"/>
    <property type="project" value="UniProtKB-UniRule"/>
</dbReference>
<dbReference type="GO" id="GO:0005819">
    <property type="term" value="C:spindle"/>
    <property type="evidence" value="ECO:0007669"/>
    <property type="project" value="UniProtKB-UniRule"/>
</dbReference>
<dbReference type="HAMAP" id="MF_03021">
    <property type="entry name" value="Spastin"/>
    <property type="match status" value="1"/>
</dbReference>
<feature type="compositionally biased region" description="Basic and acidic residues" evidence="10">
    <location>
        <begin position="13"/>
        <end position="26"/>
    </location>
</feature>
<keyword evidence="5 9" id="KW-0472">Membrane</keyword>
<evidence type="ECO:0000259" key="12">
    <source>
        <dbReference type="SMART" id="SM00382"/>
    </source>
</evidence>
<sequence>MNRKGFGRHWGRKRQENKSKHPRADDTSFHRRNFRFIASPVLLVFSLLRSIAFQLWVILELLVCRASALTNRASSRSGYQRHSDAEIGDTMTSRTNTSPGPADPVLASQKHHHRKAFEYLSKALKIDEEDNGRKDVAVELYRKGIGELQKGIAIELKGQGEAWDRARRLQDKMMTNLVMAEDRLVVLNKLLNDAQISAHAMEAEDRIKPSWAAPEQIGVRKRVGGADPIRPGKLTPKADPPAQQVSSKPQKIKQPIGVHRSSTLPRNFGKTPGTPDLGSRQKPSPTHTDVPNRRALDRQNSNTKPAPDRKTRDVKNLKLKGVDKKLAETILNEIIDSGPPVTFQDIAGQDTAKQALQEIVILPALRPELFTGLRAPARGLLLFGPPGNGKTMLAKAVANESNATFFNISASSLTSKWVGEGEKLVRAMFAVAKELQPSVVFMDEVDSILCERKEGENDSSRRLKTEFLVQFDGVAGSSEDRVLIMGATNRPQELDDAVLRRFSKRVYVSMPNAKTRLALLRHLLGKHNNPLSDRELEQLAKLTEGYSGSDLNSLAKDAALGPIRDMSLHEVKQVSVRAVRPICLKDFTASLQKIRRSVQEDTLFRYLEWNNTYGDMGT</sequence>
<dbReference type="FunFam" id="1.10.8.60:FF:000022">
    <property type="entry name" value="Fidgetin like 1"/>
    <property type="match status" value="1"/>
</dbReference>
<proteinExistence type="inferred from homology"/>
<organism evidence="14 15">
    <name type="scientific">Dreissena polymorpha</name>
    <name type="common">Zebra mussel</name>
    <name type="synonym">Mytilus polymorpha</name>
    <dbReference type="NCBI Taxonomy" id="45954"/>
    <lineage>
        <taxon>Eukaryota</taxon>
        <taxon>Metazoa</taxon>
        <taxon>Spiralia</taxon>
        <taxon>Lophotrochozoa</taxon>
        <taxon>Mollusca</taxon>
        <taxon>Bivalvia</taxon>
        <taxon>Autobranchia</taxon>
        <taxon>Heteroconchia</taxon>
        <taxon>Euheterodonta</taxon>
        <taxon>Imparidentia</taxon>
        <taxon>Neoheterodontei</taxon>
        <taxon>Myida</taxon>
        <taxon>Dreissenoidea</taxon>
        <taxon>Dreissenidae</taxon>
        <taxon>Dreissena</taxon>
    </lineage>
</organism>
<protein>
    <recommendedName>
        <fullName evidence="9">Spastin</fullName>
        <ecNumber evidence="9">5.6.1.1</ecNumber>
    </recommendedName>
</protein>
<feature type="topological domain" description="Cytoplasmic" evidence="9">
    <location>
        <begin position="62"/>
        <end position="618"/>
    </location>
</feature>
<dbReference type="InterPro" id="IPR041569">
    <property type="entry name" value="AAA_lid_3"/>
</dbReference>
<dbReference type="InterPro" id="IPR003960">
    <property type="entry name" value="ATPase_AAA_CS"/>
</dbReference>
<dbReference type="SUPFAM" id="SSF116846">
    <property type="entry name" value="MIT domain"/>
    <property type="match status" value="1"/>
</dbReference>
<comment type="function">
    <text evidence="9">ATP-dependent microtubule severing protein. Microtubule severing may promote reorganization of cellular microtubule arrays and the release of microtubules from the microtubule organizing center following nucleation.</text>
</comment>
<evidence type="ECO:0000313" key="14">
    <source>
        <dbReference type="EMBL" id="KAH3848229.1"/>
    </source>
</evidence>
<feature type="transmembrane region" description="Helical" evidence="11">
    <location>
        <begin position="36"/>
        <end position="59"/>
    </location>
</feature>
<keyword evidence="2 9" id="KW-0493">Microtubule</keyword>
<dbReference type="CDD" id="cd19524">
    <property type="entry name" value="RecA-like_spastin"/>
    <property type="match status" value="1"/>
</dbReference>
<evidence type="ECO:0000256" key="4">
    <source>
        <dbReference type="ARBA" id="ARBA00022840"/>
    </source>
</evidence>
<dbReference type="GO" id="GO:0005874">
    <property type="term" value="C:microtubule"/>
    <property type="evidence" value="ECO:0007669"/>
    <property type="project" value="UniProtKB-UniRule"/>
</dbReference>
<feature type="compositionally biased region" description="Basic and acidic residues" evidence="10">
    <location>
        <begin position="306"/>
        <end position="316"/>
    </location>
</feature>
<feature type="domain" description="MIT" evidence="13">
    <location>
        <begin position="109"/>
        <end position="186"/>
    </location>
</feature>
<keyword evidence="11" id="KW-1133">Transmembrane helix</keyword>
<dbReference type="PANTHER" id="PTHR23074">
    <property type="entry name" value="AAA DOMAIN-CONTAINING"/>
    <property type="match status" value="1"/>
</dbReference>
<dbReference type="Gene3D" id="1.10.8.60">
    <property type="match status" value="1"/>
</dbReference>
<dbReference type="InterPro" id="IPR036181">
    <property type="entry name" value="MIT_dom_sf"/>
</dbReference>
<dbReference type="InterPro" id="IPR027417">
    <property type="entry name" value="P-loop_NTPase"/>
</dbReference>
<dbReference type="SUPFAM" id="SSF52540">
    <property type="entry name" value="P-loop containing nucleoside triphosphate hydrolases"/>
    <property type="match status" value="1"/>
</dbReference>
<feature type="binding site" evidence="9">
    <location>
        <begin position="384"/>
        <end position="391"/>
    </location>
    <ligand>
        <name>ATP</name>
        <dbReference type="ChEBI" id="CHEBI:30616"/>
    </ligand>
</feature>
<evidence type="ECO:0000256" key="8">
    <source>
        <dbReference type="ARBA" id="ARBA00036378"/>
    </source>
</evidence>
<evidence type="ECO:0000256" key="5">
    <source>
        <dbReference type="ARBA" id="ARBA00023136"/>
    </source>
</evidence>
<reference evidence="14" key="2">
    <citation type="submission" date="2020-11" db="EMBL/GenBank/DDBJ databases">
        <authorList>
            <person name="McCartney M.A."/>
            <person name="Auch B."/>
            <person name="Kono T."/>
            <person name="Mallez S."/>
            <person name="Becker A."/>
            <person name="Gohl D.M."/>
            <person name="Silverstein K.A.T."/>
            <person name="Koren S."/>
            <person name="Bechman K.B."/>
            <person name="Herman A."/>
            <person name="Abrahante J.E."/>
            <person name="Garbe J."/>
        </authorList>
    </citation>
    <scope>NUCLEOTIDE SEQUENCE</scope>
    <source>
        <strain evidence="14">Duluth1</strain>
        <tissue evidence="14">Whole animal</tissue>
    </source>
</reference>
<evidence type="ECO:0000256" key="10">
    <source>
        <dbReference type="SAM" id="MobiDB-lite"/>
    </source>
</evidence>
<dbReference type="GO" id="GO:0005524">
    <property type="term" value="F:ATP binding"/>
    <property type="evidence" value="ECO:0007669"/>
    <property type="project" value="UniProtKB-UniRule"/>
</dbReference>
<keyword evidence="1 9" id="KW-0963">Cytoplasm</keyword>
<dbReference type="Pfam" id="PF00004">
    <property type="entry name" value="AAA"/>
    <property type="match status" value="1"/>
</dbReference>
<evidence type="ECO:0000256" key="2">
    <source>
        <dbReference type="ARBA" id="ARBA00022701"/>
    </source>
</evidence>
<feature type="region of interest" description="Disordered" evidence="10">
    <location>
        <begin position="74"/>
        <end position="108"/>
    </location>
</feature>
<name>A0A9D4KYX0_DREPO</name>
<dbReference type="Pfam" id="PF17862">
    <property type="entry name" value="AAA_lid_3"/>
    <property type="match status" value="1"/>
</dbReference>
<evidence type="ECO:0000259" key="13">
    <source>
        <dbReference type="SMART" id="SM00745"/>
    </source>
</evidence>
<feature type="region of interest" description="Disordered" evidence="10">
    <location>
        <begin position="218"/>
        <end position="316"/>
    </location>
</feature>
<feature type="topological domain" description="Cytoplasmic" evidence="9">
    <location>
        <begin position="1"/>
        <end position="40"/>
    </location>
</feature>
<dbReference type="CDD" id="cd02679">
    <property type="entry name" value="MIT_spastin"/>
    <property type="match status" value="1"/>
</dbReference>
<dbReference type="FunFam" id="3.40.50.300:FF:000093">
    <property type="entry name" value="Fidgetin-like 1"/>
    <property type="match status" value="1"/>
</dbReference>
<reference evidence="14" key="1">
    <citation type="journal article" date="2019" name="bioRxiv">
        <title>The Genome of the Zebra Mussel, Dreissena polymorpha: A Resource for Invasive Species Research.</title>
        <authorList>
            <person name="McCartney M.A."/>
            <person name="Auch B."/>
            <person name="Kono T."/>
            <person name="Mallez S."/>
            <person name="Zhang Y."/>
            <person name="Obille A."/>
            <person name="Becker A."/>
            <person name="Abrahante J.E."/>
            <person name="Garbe J."/>
            <person name="Badalamenti J.P."/>
            <person name="Herman A."/>
            <person name="Mangelson H."/>
            <person name="Liachko I."/>
            <person name="Sullivan S."/>
            <person name="Sone E.D."/>
            <person name="Koren S."/>
            <person name="Silverstein K.A.T."/>
            <person name="Beckman K.B."/>
            <person name="Gohl D.M."/>
        </authorList>
    </citation>
    <scope>NUCLEOTIDE SEQUENCE</scope>
    <source>
        <strain evidence="14">Duluth1</strain>
        <tissue evidence="14">Whole animal</tissue>
    </source>
</reference>
<dbReference type="EMBL" id="JAIWYP010000003">
    <property type="protein sequence ID" value="KAH3848229.1"/>
    <property type="molecule type" value="Genomic_DNA"/>
</dbReference>
<dbReference type="Gene3D" id="3.40.50.300">
    <property type="entry name" value="P-loop containing nucleotide triphosphate hydrolases"/>
    <property type="match status" value="1"/>
</dbReference>
<evidence type="ECO:0000256" key="3">
    <source>
        <dbReference type="ARBA" id="ARBA00022741"/>
    </source>
</evidence>
<comment type="subunit">
    <text evidence="9">Homohexamer. The homohexamer is stabilized by ATP-binding. The homohexamer may adopt a ring conformation through which microtubules pass prior to being severed. Interacts with microtubules.</text>
</comment>
<comment type="similarity">
    <text evidence="9">Belongs to the AAA ATPase family. Spastin subfamily.</text>
</comment>
<dbReference type="PANTHER" id="PTHR23074:SF86">
    <property type="entry name" value="SPASTIN"/>
    <property type="match status" value="1"/>
</dbReference>
<dbReference type="GO" id="GO:0016020">
    <property type="term" value="C:membrane"/>
    <property type="evidence" value="ECO:0007669"/>
    <property type="project" value="UniProtKB-SubCell"/>
</dbReference>
<dbReference type="Proteomes" id="UP000828390">
    <property type="component" value="Unassembled WGS sequence"/>
</dbReference>
<dbReference type="FunFam" id="1.20.58.80:FF:000006">
    <property type="entry name" value="Spastin"/>
    <property type="match status" value="1"/>
</dbReference>
<gene>
    <name evidence="14" type="ORF">DPMN_090588</name>
</gene>
<dbReference type="GO" id="GO:0008568">
    <property type="term" value="F:microtubule severing ATPase activity"/>
    <property type="evidence" value="ECO:0007669"/>
    <property type="project" value="UniProtKB-UniRule"/>
</dbReference>
<evidence type="ECO:0000256" key="1">
    <source>
        <dbReference type="ARBA" id="ARBA00022490"/>
    </source>
</evidence>
<dbReference type="PROSITE" id="PS00674">
    <property type="entry name" value="AAA"/>
    <property type="match status" value="1"/>
</dbReference>
<dbReference type="InterPro" id="IPR007330">
    <property type="entry name" value="MIT_dom"/>
</dbReference>
<evidence type="ECO:0000256" key="11">
    <source>
        <dbReference type="SAM" id="Phobius"/>
    </source>
</evidence>
<comment type="caution">
    <text evidence="14">The sequence shown here is derived from an EMBL/GenBank/DDBJ whole genome shotgun (WGS) entry which is preliminary data.</text>
</comment>
<dbReference type="GO" id="GO:0051013">
    <property type="term" value="P:microtubule severing"/>
    <property type="evidence" value="ECO:0007669"/>
    <property type="project" value="UniProtKB-UniRule"/>
</dbReference>
<dbReference type="InterPro" id="IPR003593">
    <property type="entry name" value="AAA+_ATPase"/>
</dbReference>
<dbReference type="InterPro" id="IPR003959">
    <property type="entry name" value="ATPase_AAA_core"/>
</dbReference>
<feature type="compositionally biased region" description="Polar residues" evidence="10">
    <location>
        <begin position="90"/>
        <end position="99"/>
    </location>
</feature>
<dbReference type="AlphaFoldDB" id="A0A9D4KYX0"/>
<feature type="intramembrane region" description="Helical" evidence="9">
    <location>
        <begin position="41"/>
        <end position="61"/>
    </location>
</feature>
<accession>A0A9D4KYX0</accession>
<feature type="domain" description="AAA+ ATPase" evidence="12">
    <location>
        <begin position="376"/>
        <end position="512"/>
    </location>
</feature>
<dbReference type="Gene3D" id="1.20.58.80">
    <property type="entry name" value="Phosphotransferase system, lactose/cellobiose-type IIA subunit"/>
    <property type="match status" value="1"/>
</dbReference>
<evidence type="ECO:0000313" key="15">
    <source>
        <dbReference type="Proteomes" id="UP000828390"/>
    </source>
</evidence>
<evidence type="ECO:0000256" key="9">
    <source>
        <dbReference type="HAMAP-Rule" id="MF_03021"/>
    </source>
</evidence>
<dbReference type="GO" id="GO:0005813">
    <property type="term" value="C:centrosome"/>
    <property type="evidence" value="ECO:0007669"/>
    <property type="project" value="UniProtKB-SubCell"/>
</dbReference>
<dbReference type="GO" id="GO:0034214">
    <property type="term" value="P:protein hexamerization"/>
    <property type="evidence" value="ECO:0007669"/>
    <property type="project" value="UniProtKB-UniRule"/>
</dbReference>
<keyword evidence="11" id="KW-0812">Transmembrane</keyword>
<dbReference type="SMART" id="SM00382">
    <property type="entry name" value="AAA"/>
    <property type="match status" value="1"/>
</dbReference>
<dbReference type="InterPro" id="IPR050304">
    <property type="entry name" value="MT-severing_AAA_ATPase"/>
</dbReference>
<dbReference type="GO" id="GO:0016887">
    <property type="term" value="F:ATP hydrolysis activity"/>
    <property type="evidence" value="ECO:0007669"/>
    <property type="project" value="InterPro"/>
</dbReference>
<keyword evidence="15" id="KW-1185">Reference proteome</keyword>
<dbReference type="EC" id="5.6.1.1" evidence="9"/>
<keyword evidence="3 9" id="KW-0547">Nucleotide-binding</keyword>
<feature type="region of interest" description="Disordered" evidence="10">
    <location>
        <begin position="1"/>
        <end position="26"/>
    </location>
</feature>
<dbReference type="InterPro" id="IPR017179">
    <property type="entry name" value="Spastin"/>
</dbReference>